<comment type="similarity">
    <text evidence="2 8">Belongs to the pantothenate synthetase family.</text>
</comment>
<dbReference type="CDD" id="cd00560">
    <property type="entry name" value="PanC"/>
    <property type="match status" value="1"/>
</dbReference>
<proteinExistence type="inferred from homology"/>
<dbReference type="GO" id="GO:0005829">
    <property type="term" value="C:cytosol"/>
    <property type="evidence" value="ECO:0007669"/>
    <property type="project" value="TreeGrafter"/>
</dbReference>
<evidence type="ECO:0000313" key="10">
    <source>
        <dbReference type="EMBL" id="KNB71044.1"/>
    </source>
</evidence>
<feature type="binding site" evidence="8">
    <location>
        <position position="65"/>
    </location>
    <ligand>
        <name>beta-alanine</name>
        <dbReference type="ChEBI" id="CHEBI:57966"/>
    </ligand>
</feature>
<dbReference type="FunFam" id="3.30.1300.10:FF:000001">
    <property type="entry name" value="Pantothenate synthetase"/>
    <property type="match status" value="1"/>
</dbReference>
<comment type="subcellular location">
    <subcellularLocation>
        <location evidence="8">Cytoplasm</location>
    </subcellularLocation>
</comment>
<dbReference type="UniPathway" id="UPA00028">
    <property type="reaction ID" value="UER00005"/>
</dbReference>
<feature type="binding site" evidence="8">
    <location>
        <begin position="34"/>
        <end position="41"/>
    </location>
    <ligand>
        <name>ATP</name>
        <dbReference type="ChEBI" id="CHEBI:30616"/>
    </ligand>
</feature>
<comment type="pathway">
    <text evidence="1 8">Cofactor biosynthesis; (R)-pantothenate biosynthesis; (R)-pantothenate from (R)-pantoate and beta-alanine: step 1/1.</text>
</comment>
<evidence type="ECO:0000313" key="12">
    <source>
        <dbReference type="Proteomes" id="UP000319578"/>
    </source>
</evidence>
<dbReference type="Proteomes" id="UP000036834">
    <property type="component" value="Unassembled WGS sequence"/>
</dbReference>
<feature type="binding site" evidence="8">
    <location>
        <begin position="151"/>
        <end position="154"/>
    </location>
    <ligand>
        <name>ATP</name>
        <dbReference type="ChEBI" id="CHEBI:30616"/>
    </ligand>
</feature>
<dbReference type="SUPFAM" id="SSF52374">
    <property type="entry name" value="Nucleotidylyl transferase"/>
    <property type="match status" value="1"/>
</dbReference>
<evidence type="ECO:0000256" key="7">
    <source>
        <dbReference type="ARBA" id="ARBA00048258"/>
    </source>
</evidence>
<comment type="catalytic activity">
    <reaction evidence="7 8">
        <text>(R)-pantoate + beta-alanine + ATP = (R)-pantothenate + AMP + diphosphate + H(+)</text>
        <dbReference type="Rhea" id="RHEA:10912"/>
        <dbReference type="ChEBI" id="CHEBI:15378"/>
        <dbReference type="ChEBI" id="CHEBI:15980"/>
        <dbReference type="ChEBI" id="CHEBI:29032"/>
        <dbReference type="ChEBI" id="CHEBI:30616"/>
        <dbReference type="ChEBI" id="CHEBI:33019"/>
        <dbReference type="ChEBI" id="CHEBI:57966"/>
        <dbReference type="ChEBI" id="CHEBI:456215"/>
        <dbReference type="EC" id="6.3.2.1"/>
    </reaction>
</comment>
<comment type="subunit">
    <text evidence="8">Homodimer.</text>
</comment>
<dbReference type="RefSeq" id="WP_049740079.1">
    <property type="nucleotide sequence ID" value="NZ_BJON01000002.1"/>
</dbReference>
<reference evidence="11" key="1">
    <citation type="submission" date="2015-07" db="EMBL/GenBank/DDBJ databases">
        <title>Genome sequencing project for genomic taxonomy and phylogenomics of Bacillus-like bacteria.</title>
        <authorList>
            <person name="Liu B."/>
            <person name="Wang J."/>
            <person name="Zhu Y."/>
            <person name="Liu G."/>
            <person name="Chen Q."/>
            <person name="Chen Z."/>
            <person name="Lan J."/>
            <person name="Che J."/>
            <person name="Ge C."/>
            <person name="Shi H."/>
            <person name="Pan Z."/>
            <person name="Liu X."/>
        </authorList>
    </citation>
    <scope>NUCLEOTIDE SEQUENCE [LARGE SCALE GENOMIC DNA]</scope>
    <source>
        <strain evidence="11">DSM 9887</strain>
    </source>
</reference>
<comment type="miscellaneous">
    <text evidence="8">The reaction proceeds by a bi uni uni bi ping pong mechanism.</text>
</comment>
<dbReference type="InterPro" id="IPR004821">
    <property type="entry name" value="Cyt_trans-like"/>
</dbReference>
<accession>A0A0K9YQP2</accession>
<dbReference type="STRING" id="54915.ADS79_19665"/>
<dbReference type="EC" id="6.3.2.1" evidence="8"/>
<feature type="binding site" evidence="8">
    <location>
        <position position="180"/>
    </location>
    <ligand>
        <name>ATP</name>
        <dbReference type="ChEBI" id="CHEBI:30616"/>
    </ligand>
</feature>
<evidence type="ECO:0000256" key="1">
    <source>
        <dbReference type="ARBA" id="ARBA00004990"/>
    </source>
</evidence>
<dbReference type="InterPro" id="IPR003721">
    <property type="entry name" value="Pantoate_ligase"/>
</dbReference>
<dbReference type="OrthoDB" id="9773087at2"/>
<dbReference type="InterPro" id="IPR042176">
    <property type="entry name" value="Pantoate_ligase_C"/>
</dbReference>
<dbReference type="GO" id="GO:0015940">
    <property type="term" value="P:pantothenate biosynthetic process"/>
    <property type="evidence" value="ECO:0007669"/>
    <property type="project" value="UniProtKB-UniRule"/>
</dbReference>
<evidence type="ECO:0000256" key="6">
    <source>
        <dbReference type="ARBA" id="ARBA00022840"/>
    </source>
</evidence>
<evidence type="ECO:0000256" key="8">
    <source>
        <dbReference type="HAMAP-Rule" id="MF_00158"/>
    </source>
</evidence>
<reference evidence="9 12" key="3">
    <citation type="submission" date="2019-06" db="EMBL/GenBank/DDBJ databases">
        <title>Whole genome shotgun sequence of Brevibacillus reuszeri NBRC 15719.</title>
        <authorList>
            <person name="Hosoyama A."/>
            <person name="Uohara A."/>
            <person name="Ohji S."/>
            <person name="Ichikawa N."/>
        </authorList>
    </citation>
    <scope>NUCLEOTIDE SEQUENCE [LARGE SCALE GENOMIC DNA]</scope>
    <source>
        <strain evidence="9 12">NBRC 15719</strain>
    </source>
</reference>
<evidence type="ECO:0000256" key="3">
    <source>
        <dbReference type="ARBA" id="ARBA00022598"/>
    </source>
</evidence>
<dbReference type="PATRIC" id="fig|54915.3.peg.3041"/>
<dbReference type="GO" id="GO:0005524">
    <property type="term" value="F:ATP binding"/>
    <property type="evidence" value="ECO:0007669"/>
    <property type="project" value="UniProtKB-KW"/>
</dbReference>
<dbReference type="NCBIfam" id="TIGR00018">
    <property type="entry name" value="panC"/>
    <property type="match status" value="1"/>
</dbReference>
<dbReference type="Gene3D" id="3.30.1300.10">
    <property type="entry name" value="Pantoate-beta-alanine ligase, C-terminal domain"/>
    <property type="match status" value="1"/>
</dbReference>
<keyword evidence="5 8" id="KW-0547">Nucleotide-binding</keyword>
<dbReference type="FunFam" id="3.40.50.620:FF:000013">
    <property type="entry name" value="Pantothenate synthetase"/>
    <property type="match status" value="1"/>
</dbReference>
<dbReference type="AlphaFoldDB" id="A0A0K9YQP2"/>
<feature type="binding site" evidence="8">
    <location>
        <position position="65"/>
    </location>
    <ligand>
        <name>(R)-pantoate</name>
        <dbReference type="ChEBI" id="CHEBI:15980"/>
    </ligand>
</feature>
<sequence>MIKTMEQVTTIADIRIHIKEAKREGKRIGFVPTMGFLHEGHLSLVKAAREMCDLVVMSIFVNPLQFGPNEDFERYPRSIERDSEMASSAGVDLLFTPDVNEMYPRPILTNVSVANVTAPLCGASRPGHFDGVATVVTKLFQIVQPDYAFFGQKDAQQVAVITQMVADLSMPIEIVPCPIVREADGLAMSSRNVYLSQEERTQALVLSESLQQAKKWLEEGMALGEIKDSVIQKISERPLASIDYVEVLRFPDLEPVTQEKTGQSIMIALAVYFGKTRLIDNLITEIR</sequence>
<comment type="function">
    <text evidence="8">Catalyzes the condensation of pantoate with beta-alanine in an ATP-dependent reaction via a pantoyl-adenylate intermediate.</text>
</comment>
<dbReference type="PANTHER" id="PTHR21299:SF1">
    <property type="entry name" value="PANTOATE--BETA-ALANINE LIGASE"/>
    <property type="match status" value="1"/>
</dbReference>
<dbReference type="InterPro" id="IPR014729">
    <property type="entry name" value="Rossmann-like_a/b/a_fold"/>
</dbReference>
<keyword evidence="6 8" id="KW-0067">ATP-binding</keyword>
<evidence type="ECO:0000256" key="5">
    <source>
        <dbReference type="ARBA" id="ARBA00022741"/>
    </source>
</evidence>
<dbReference type="NCBIfam" id="TIGR00125">
    <property type="entry name" value="cyt_tran_rel"/>
    <property type="match status" value="1"/>
</dbReference>
<dbReference type="Pfam" id="PF02569">
    <property type="entry name" value="Pantoate_ligase"/>
    <property type="match status" value="1"/>
</dbReference>
<dbReference type="EMBL" id="BJON01000002">
    <property type="protein sequence ID" value="GED66708.1"/>
    <property type="molecule type" value="Genomic_DNA"/>
</dbReference>
<evidence type="ECO:0000313" key="9">
    <source>
        <dbReference type="EMBL" id="GED66708.1"/>
    </source>
</evidence>
<dbReference type="Gene3D" id="3.40.50.620">
    <property type="entry name" value="HUPs"/>
    <property type="match status" value="1"/>
</dbReference>
<keyword evidence="12" id="KW-1185">Reference proteome</keyword>
<dbReference type="Proteomes" id="UP000319578">
    <property type="component" value="Unassembled WGS sequence"/>
</dbReference>
<feature type="binding site" evidence="8">
    <location>
        <position position="157"/>
    </location>
    <ligand>
        <name>(R)-pantoate</name>
        <dbReference type="ChEBI" id="CHEBI:15980"/>
    </ligand>
</feature>
<keyword evidence="4 8" id="KW-0566">Pantothenate biosynthesis</keyword>
<protein>
    <recommendedName>
        <fullName evidence="8">Pantothenate synthetase</fullName>
        <shortName evidence="8">PS</shortName>
        <ecNumber evidence="8">6.3.2.1</ecNumber>
    </recommendedName>
    <alternativeName>
        <fullName evidence="8">Pantoate--beta-alanine ligase</fullName>
    </alternativeName>
    <alternativeName>
        <fullName evidence="8">Pantoate-activating enzyme</fullName>
    </alternativeName>
</protein>
<dbReference type="GO" id="GO:0004592">
    <property type="term" value="F:pantoate-beta-alanine ligase activity"/>
    <property type="evidence" value="ECO:0007669"/>
    <property type="project" value="UniProtKB-UniRule"/>
</dbReference>
<comment type="caution">
    <text evidence="10">The sequence shown here is derived from an EMBL/GenBank/DDBJ whole genome shotgun (WGS) entry which is preliminary data.</text>
</comment>
<keyword evidence="3 8" id="KW-0436">Ligase</keyword>
<dbReference type="HAMAP" id="MF_00158">
    <property type="entry name" value="PanC"/>
    <property type="match status" value="1"/>
</dbReference>
<dbReference type="EMBL" id="LGIQ01000009">
    <property type="protein sequence ID" value="KNB71044.1"/>
    <property type="molecule type" value="Genomic_DNA"/>
</dbReference>
<keyword evidence="8" id="KW-0963">Cytoplasm</keyword>
<gene>
    <name evidence="8 9" type="primary">panC</name>
    <name evidence="10" type="ORF">ADS79_19665</name>
    <name evidence="9" type="ORF">BRE01_04100</name>
</gene>
<dbReference type="PANTHER" id="PTHR21299">
    <property type="entry name" value="CYTIDYLATE KINASE/PANTOATE-BETA-ALANINE LIGASE"/>
    <property type="match status" value="1"/>
</dbReference>
<evidence type="ECO:0000256" key="4">
    <source>
        <dbReference type="ARBA" id="ARBA00022655"/>
    </source>
</evidence>
<name>A0A0K9YQP2_9BACL</name>
<reference evidence="10" key="2">
    <citation type="submission" date="2015-07" db="EMBL/GenBank/DDBJ databases">
        <title>MeaNS - Measles Nucleotide Surveillance Program.</title>
        <authorList>
            <person name="Tran T."/>
            <person name="Druce J."/>
        </authorList>
    </citation>
    <scope>NUCLEOTIDE SEQUENCE</scope>
    <source>
        <strain evidence="10">DSM 9887</strain>
    </source>
</reference>
<evidence type="ECO:0000256" key="2">
    <source>
        <dbReference type="ARBA" id="ARBA00009256"/>
    </source>
</evidence>
<evidence type="ECO:0000313" key="11">
    <source>
        <dbReference type="Proteomes" id="UP000036834"/>
    </source>
</evidence>
<organism evidence="10 11">
    <name type="scientific">Brevibacillus reuszeri</name>
    <dbReference type="NCBI Taxonomy" id="54915"/>
    <lineage>
        <taxon>Bacteria</taxon>
        <taxon>Bacillati</taxon>
        <taxon>Bacillota</taxon>
        <taxon>Bacilli</taxon>
        <taxon>Bacillales</taxon>
        <taxon>Paenibacillaceae</taxon>
        <taxon>Brevibacillus</taxon>
    </lineage>
</organism>
<feature type="binding site" evidence="8">
    <location>
        <begin position="188"/>
        <end position="191"/>
    </location>
    <ligand>
        <name>ATP</name>
        <dbReference type="ChEBI" id="CHEBI:30616"/>
    </ligand>
</feature>
<feature type="active site" description="Proton donor" evidence="8">
    <location>
        <position position="41"/>
    </location>
</feature>